<comment type="caution">
    <text evidence="2">The sequence shown here is derived from an EMBL/GenBank/DDBJ whole genome shotgun (WGS) entry which is preliminary data.</text>
</comment>
<dbReference type="InterPro" id="IPR006553">
    <property type="entry name" value="Leu-rich_rpt_Cys-con_subtyp"/>
</dbReference>
<gene>
    <name evidence="2" type="ORF">PPSIR1_31833</name>
</gene>
<dbReference type="Gene3D" id="3.80.10.10">
    <property type="entry name" value="Ribonuclease Inhibitor"/>
    <property type="match status" value="3"/>
</dbReference>
<dbReference type="GO" id="GO:0019005">
    <property type="term" value="C:SCF ubiquitin ligase complex"/>
    <property type="evidence" value="ECO:0007669"/>
    <property type="project" value="TreeGrafter"/>
</dbReference>
<dbReference type="SMART" id="SM00367">
    <property type="entry name" value="LRR_CC"/>
    <property type="match status" value="3"/>
</dbReference>
<dbReference type="PANTHER" id="PTHR13318">
    <property type="entry name" value="PARTNER OF PAIRED, ISOFORM B-RELATED"/>
    <property type="match status" value="1"/>
</dbReference>
<name>A6G2T4_9BACT</name>
<dbReference type="InterPro" id="IPR001611">
    <property type="entry name" value="Leu-rich_rpt"/>
</dbReference>
<feature type="compositionally biased region" description="Low complexity" evidence="1">
    <location>
        <begin position="75"/>
        <end position="86"/>
    </location>
</feature>
<dbReference type="SUPFAM" id="SSF52047">
    <property type="entry name" value="RNI-like"/>
    <property type="match status" value="2"/>
</dbReference>
<feature type="compositionally biased region" description="Basic and acidic residues" evidence="1">
    <location>
        <begin position="47"/>
        <end position="57"/>
    </location>
</feature>
<sequence length="541" mass="58082">MDEGEVGEADGAPAAEAEADDGAAADEAGGRSEGEVETTPRSLTIEHASELEGVDLSKVERLDLALSERDIHVRSGASQGDSSGEDSGSGEDSEGTGVEVARPSHPRCEGLDLHALAEATPRLTALRISGCQGAVHAGLSAFGARLRELELVDIELDAVTVARLSQLHGLDTLILTRVRAEAEALNPLARKISPSTVTLRELDKDSAVVELVTLLRDLHHLRLEGAWVGHNTMLRVAKAKSLQSLAVIDTALTNYSLHPLKGLDHLHRIEWSGQGWSNTSPQYLRDLPIDELICDCPRFGDRGLFMLRYLEGLQVLELERSAVTSAGLVHLAENPALEDLTLRGCDLDSEGFTALAALPRLRRLIVGPASLLDGKAEGLGLLVSLRELELGLDGFGDRAAQELAPLVNLERLDLGNTAVSDEGLEHLAGMVRLRELELHHTRVTRHGLEHLQGLSALEILELDHTDVVDEGVAHLAKLGALRELRLDNTLITDVGVAHLAKLSDLERLNLANTVVTSEGVEVLSALPRLEVVNLAGTRARD</sequence>
<evidence type="ECO:0000313" key="3">
    <source>
        <dbReference type="Proteomes" id="UP000005801"/>
    </source>
</evidence>
<accession>A6G2T4</accession>
<feature type="region of interest" description="Disordered" evidence="1">
    <location>
        <begin position="73"/>
        <end position="106"/>
    </location>
</feature>
<dbReference type="eggNOG" id="COG4886">
    <property type="taxonomic scope" value="Bacteria"/>
</dbReference>
<reference evidence="2 3" key="1">
    <citation type="submission" date="2007-06" db="EMBL/GenBank/DDBJ databases">
        <authorList>
            <person name="Shimkets L."/>
            <person name="Ferriera S."/>
            <person name="Johnson J."/>
            <person name="Kravitz S."/>
            <person name="Beeson K."/>
            <person name="Sutton G."/>
            <person name="Rogers Y.-H."/>
            <person name="Friedman R."/>
            <person name="Frazier M."/>
            <person name="Venter J.C."/>
        </authorList>
    </citation>
    <scope>NUCLEOTIDE SEQUENCE [LARGE SCALE GENOMIC DNA]</scope>
    <source>
        <strain evidence="2 3">SIR-1</strain>
    </source>
</reference>
<protein>
    <recommendedName>
        <fullName evidence="4">Leucine-rich repeat domain protein</fullName>
    </recommendedName>
</protein>
<dbReference type="SMART" id="SM00368">
    <property type="entry name" value="LRR_RI"/>
    <property type="match status" value="4"/>
</dbReference>
<dbReference type="Pfam" id="PF13516">
    <property type="entry name" value="LRR_6"/>
    <property type="match status" value="1"/>
</dbReference>
<dbReference type="Proteomes" id="UP000005801">
    <property type="component" value="Unassembled WGS sequence"/>
</dbReference>
<dbReference type="PANTHER" id="PTHR13318:SF105">
    <property type="entry name" value="F-BOX_LRR-REPEAT PROTEIN 3"/>
    <property type="match status" value="1"/>
</dbReference>
<proteinExistence type="predicted"/>
<evidence type="ECO:0000256" key="1">
    <source>
        <dbReference type="SAM" id="MobiDB-lite"/>
    </source>
</evidence>
<evidence type="ECO:0008006" key="4">
    <source>
        <dbReference type="Google" id="ProtNLM"/>
    </source>
</evidence>
<dbReference type="GO" id="GO:0031146">
    <property type="term" value="P:SCF-dependent proteasomal ubiquitin-dependent protein catabolic process"/>
    <property type="evidence" value="ECO:0007669"/>
    <property type="project" value="TreeGrafter"/>
</dbReference>
<dbReference type="AlphaFoldDB" id="A6G2T4"/>
<keyword evidence="3" id="KW-1185">Reference proteome</keyword>
<dbReference type="InterPro" id="IPR032675">
    <property type="entry name" value="LRR_dom_sf"/>
</dbReference>
<feature type="region of interest" description="Disordered" evidence="1">
    <location>
        <begin position="1"/>
        <end position="57"/>
    </location>
</feature>
<evidence type="ECO:0000313" key="2">
    <source>
        <dbReference type="EMBL" id="EDM79784.1"/>
    </source>
</evidence>
<organism evidence="2 3">
    <name type="scientific">Plesiocystis pacifica SIR-1</name>
    <dbReference type="NCBI Taxonomy" id="391625"/>
    <lineage>
        <taxon>Bacteria</taxon>
        <taxon>Pseudomonadati</taxon>
        <taxon>Myxococcota</taxon>
        <taxon>Polyangia</taxon>
        <taxon>Nannocystales</taxon>
        <taxon>Nannocystaceae</taxon>
        <taxon>Plesiocystis</taxon>
    </lineage>
</organism>
<dbReference type="STRING" id="391625.PPSIR1_31833"/>
<dbReference type="EMBL" id="ABCS01000016">
    <property type="protein sequence ID" value="EDM79784.1"/>
    <property type="molecule type" value="Genomic_DNA"/>
</dbReference>